<comment type="cofactor">
    <cofactor evidence="1">
        <name>Mg(2+)</name>
        <dbReference type="ChEBI" id="CHEBI:18420"/>
    </cofactor>
</comment>
<dbReference type="InterPro" id="IPR050469">
    <property type="entry name" value="Diguanylate_Cyclase"/>
</dbReference>
<dbReference type="SUPFAM" id="SSF55785">
    <property type="entry name" value="PYP-like sensor domain (PAS domain)"/>
    <property type="match status" value="1"/>
</dbReference>
<dbReference type="Gene3D" id="3.30.70.270">
    <property type="match status" value="1"/>
</dbReference>
<dbReference type="GO" id="GO:0043709">
    <property type="term" value="P:cell adhesion involved in single-species biofilm formation"/>
    <property type="evidence" value="ECO:0007669"/>
    <property type="project" value="TreeGrafter"/>
</dbReference>
<dbReference type="InterPro" id="IPR043128">
    <property type="entry name" value="Rev_trsase/Diguanyl_cyclase"/>
</dbReference>
<dbReference type="OrthoDB" id="9802808at2"/>
<dbReference type="AlphaFoldDB" id="A0A0S2K3E2"/>
<accession>A0A0S2K3E2</accession>
<dbReference type="SUPFAM" id="SSF55073">
    <property type="entry name" value="Nucleotide cyclase"/>
    <property type="match status" value="1"/>
</dbReference>
<evidence type="ECO:0000256" key="2">
    <source>
        <dbReference type="ARBA" id="ARBA00012528"/>
    </source>
</evidence>
<reference evidence="5 6" key="1">
    <citation type="submission" date="2015-11" db="EMBL/GenBank/DDBJ databases">
        <authorList>
            <person name="Zhang Y."/>
            <person name="Guo Z."/>
        </authorList>
    </citation>
    <scope>NUCLEOTIDE SEQUENCE [LARGE SCALE GENOMIC DNA]</scope>
    <source>
        <strain evidence="5 6">KCTC 12086</strain>
    </source>
</reference>
<dbReference type="CDD" id="cd01949">
    <property type="entry name" value="GGDEF"/>
    <property type="match status" value="1"/>
</dbReference>
<dbReference type="EMBL" id="CP013187">
    <property type="protein sequence ID" value="ALO42632.1"/>
    <property type="molecule type" value="Genomic_DNA"/>
</dbReference>
<dbReference type="InterPro" id="IPR035965">
    <property type="entry name" value="PAS-like_dom_sf"/>
</dbReference>
<gene>
    <name evidence="5" type="ORF">PP2015_2135</name>
</gene>
<evidence type="ECO:0000259" key="4">
    <source>
        <dbReference type="PROSITE" id="PS50887"/>
    </source>
</evidence>
<keyword evidence="6" id="KW-1185">Reference proteome</keyword>
<evidence type="ECO:0000256" key="3">
    <source>
        <dbReference type="ARBA" id="ARBA00034247"/>
    </source>
</evidence>
<dbReference type="GO" id="GO:0005886">
    <property type="term" value="C:plasma membrane"/>
    <property type="evidence" value="ECO:0007669"/>
    <property type="project" value="TreeGrafter"/>
</dbReference>
<evidence type="ECO:0000313" key="6">
    <source>
        <dbReference type="Proteomes" id="UP000061457"/>
    </source>
</evidence>
<comment type="catalytic activity">
    <reaction evidence="3">
        <text>2 GTP = 3',3'-c-di-GMP + 2 diphosphate</text>
        <dbReference type="Rhea" id="RHEA:24898"/>
        <dbReference type="ChEBI" id="CHEBI:33019"/>
        <dbReference type="ChEBI" id="CHEBI:37565"/>
        <dbReference type="ChEBI" id="CHEBI:58805"/>
        <dbReference type="EC" id="2.7.7.65"/>
    </reaction>
</comment>
<name>A0A0S2K3E2_9GAMM</name>
<feature type="domain" description="GGDEF" evidence="4">
    <location>
        <begin position="171"/>
        <end position="302"/>
    </location>
</feature>
<evidence type="ECO:0000313" key="5">
    <source>
        <dbReference type="EMBL" id="ALO42632.1"/>
    </source>
</evidence>
<dbReference type="RefSeq" id="WP_058030324.1">
    <property type="nucleotide sequence ID" value="NZ_CP013187.1"/>
</dbReference>
<dbReference type="KEGG" id="pphe:PP2015_2135"/>
<proteinExistence type="predicted"/>
<dbReference type="PROSITE" id="PS50887">
    <property type="entry name" value="GGDEF"/>
    <property type="match status" value="1"/>
</dbReference>
<sequence length="302" mass="33933">MAEIQIPFEEIMDETAVAVGMMDKYFVYQYCNNKMAELLGLPVKSILGRKQSEVISEMYAKSVGVKIDSDDLKAWLENVERMQSSTTERQFITDTVDGRFFKMQRMTLSDGGHVVLGMDITELEVAKQQLTQLNEVLHEQATTDELTGLSNRRALFDKVTIEFNRAKRLLTPLSLLILDIDFFKKVNDNYGHPVGDRVISQVADVLQKEVREYDLVGRLGGEEYAVVLPNTDAKQAGVVAERMRLSIENTTIEGEQIHIKVTCSFGVAEICASHNDVDDVFLSADKALYKAKQNGRNKVVVA</sequence>
<protein>
    <recommendedName>
        <fullName evidence="2">diguanylate cyclase</fullName>
        <ecNumber evidence="2">2.7.7.65</ecNumber>
    </recommendedName>
</protein>
<dbReference type="STRING" id="161398.PP2015_2135"/>
<dbReference type="GO" id="GO:0052621">
    <property type="term" value="F:diguanylate cyclase activity"/>
    <property type="evidence" value="ECO:0007669"/>
    <property type="project" value="UniProtKB-EC"/>
</dbReference>
<organism evidence="5 6">
    <name type="scientific">Pseudoalteromonas phenolica</name>
    <dbReference type="NCBI Taxonomy" id="161398"/>
    <lineage>
        <taxon>Bacteria</taxon>
        <taxon>Pseudomonadati</taxon>
        <taxon>Pseudomonadota</taxon>
        <taxon>Gammaproteobacteria</taxon>
        <taxon>Alteromonadales</taxon>
        <taxon>Pseudoalteromonadaceae</taxon>
        <taxon>Pseudoalteromonas</taxon>
    </lineage>
</organism>
<dbReference type="Proteomes" id="UP000061457">
    <property type="component" value="Chromosome I"/>
</dbReference>
<dbReference type="GO" id="GO:1902201">
    <property type="term" value="P:negative regulation of bacterial-type flagellum-dependent cell motility"/>
    <property type="evidence" value="ECO:0007669"/>
    <property type="project" value="TreeGrafter"/>
</dbReference>
<dbReference type="Gene3D" id="3.30.450.20">
    <property type="entry name" value="PAS domain"/>
    <property type="match status" value="1"/>
</dbReference>
<dbReference type="SMART" id="SM00267">
    <property type="entry name" value="GGDEF"/>
    <property type="match status" value="1"/>
</dbReference>
<dbReference type="InterPro" id="IPR029787">
    <property type="entry name" value="Nucleotide_cyclase"/>
</dbReference>
<dbReference type="Pfam" id="PF00990">
    <property type="entry name" value="GGDEF"/>
    <property type="match status" value="1"/>
</dbReference>
<dbReference type="PANTHER" id="PTHR45138">
    <property type="entry name" value="REGULATORY COMPONENTS OF SENSORY TRANSDUCTION SYSTEM"/>
    <property type="match status" value="1"/>
</dbReference>
<dbReference type="PANTHER" id="PTHR45138:SF9">
    <property type="entry name" value="DIGUANYLATE CYCLASE DGCM-RELATED"/>
    <property type="match status" value="1"/>
</dbReference>
<dbReference type="InterPro" id="IPR000160">
    <property type="entry name" value="GGDEF_dom"/>
</dbReference>
<dbReference type="NCBIfam" id="TIGR00254">
    <property type="entry name" value="GGDEF"/>
    <property type="match status" value="1"/>
</dbReference>
<dbReference type="FunFam" id="3.30.70.270:FF:000001">
    <property type="entry name" value="Diguanylate cyclase domain protein"/>
    <property type="match status" value="1"/>
</dbReference>
<dbReference type="Pfam" id="PF12860">
    <property type="entry name" value="PAS_7"/>
    <property type="match status" value="1"/>
</dbReference>
<evidence type="ECO:0000256" key="1">
    <source>
        <dbReference type="ARBA" id="ARBA00001946"/>
    </source>
</evidence>
<dbReference type="EC" id="2.7.7.65" evidence="2"/>
<dbReference type="PATRIC" id="fig|161398.10.peg.2171"/>